<evidence type="ECO:0000313" key="4">
    <source>
        <dbReference type="Proteomes" id="UP000237319"/>
    </source>
</evidence>
<name>A0A2S5D2V2_LYSSH</name>
<keyword evidence="4" id="KW-1185">Reference proteome</keyword>
<dbReference type="AlphaFoldDB" id="A0A2S5D2V2"/>
<dbReference type="Pfam" id="PF00535">
    <property type="entry name" value="Glycos_transf_2"/>
    <property type="match status" value="1"/>
</dbReference>
<feature type="transmembrane region" description="Helical" evidence="1">
    <location>
        <begin position="302"/>
        <end position="320"/>
    </location>
</feature>
<keyword evidence="1" id="KW-0812">Transmembrane</keyword>
<dbReference type="EMBL" id="PGLV01000001">
    <property type="protein sequence ID" value="POZ57410.1"/>
    <property type="molecule type" value="Genomic_DNA"/>
</dbReference>
<dbReference type="InterPro" id="IPR001173">
    <property type="entry name" value="Glyco_trans_2-like"/>
</dbReference>
<dbReference type="InterPro" id="IPR029044">
    <property type="entry name" value="Nucleotide-diphossugar_trans"/>
</dbReference>
<dbReference type="EC" id="2.4.1.-" evidence="3"/>
<sequence length="366" mass="41648">MIILMSILLGFCIWTIINLTFLPNLKSDFTLHEYPLISVLVPMRNEARNVQKCIAMLKNIRYENIEIIIYEDQSTDSTYSLLLQEIGDDARFQVIRGEPLKEGWIGKVHACYQLRQHAHGRFLAFIDADVTLHQHTLTYAIARAKQYNASLVTGFPKFYYTNWLDKMLIPMMHFIVYFHLPIALANFTKIPATTAANGAFMFFETASYDHVGGHAAVKSSLVEDIHIAQRLKRHGYRVLLTNVTDCVHCHMYETSKETWEGFSKNIFVGIGRSIPMAIGLTLFYSLLYIVPLIFGVYGVTTWQPLFILPFIITVIHKMICDIASKTPIVYSLGISGSVVALLCILWRSVVLSKTGGAYTWKGRSYK</sequence>
<keyword evidence="3" id="KW-0328">Glycosyltransferase</keyword>
<organism evidence="3 4">
    <name type="scientific">Lysinibacillus sphaericus</name>
    <name type="common">Bacillus sphaericus</name>
    <dbReference type="NCBI Taxonomy" id="1421"/>
    <lineage>
        <taxon>Bacteria</taxon>
        <taxon>Bacillati</taxon>
        <taxon>Bacillota</taxon>
        <taxon>Bacilli</taxon>
        <taxon>Bacillales</taxon>
        <taxon>Bacillaceae</taxon>
        <taxon>Lysinibacillus</taxon>
    </lineage>
</organism>
<feature type="transmembrane region" description="Helical" evidence="1">
    <location>
        <begin position="274"/>
        <end position="296"/>
    </location>
</feature>
<protein>
    <submittedName>
        <fullName evidence="3">Poly-beta-1,6-N-acetyl-D-glucosamine synthase</fullName>
        <ecNumber evidence="3">2.4.1.-</ecNumber>
    </submittedName>
</protein>
<dbReference type="Proteomes" id="UP000237319">
    <property type="component" value="Unassembled WGS sequence"/>
</dbReference>
<reference evidence="3 4" key="1">
    <citation type="submission" date="2017-11" db="EMBL/GenBank/DDBJ databases">
        <title>Genome sequence of Lysinibacillus sphaericus, a lignin-degrading bacteria isolated from municipal solid waste soil.</title>
        <authorList>
            <person name="Persinoti G.F."/>
            <person name="Paixao D.A."/>
            <person name="Bugg T.D."/>
            <person name="Squina F.M."/>
        </authorList>
    </citation>
    <scope>NUCLEOTIDE SEQUENCE [LARGE SCALE GENOMIC DNA]</scope>
    <source>
        <strain evidence="3 4">A1</strain>
    </source>
</reference>
<dbReference type="SUPFAM" id="SSF53448">
    <property type="entry name" value="Nucleotide-diphospho-sugar transferases"/>
    <property type="match status" value="1"/>
</dbReference>
<keyword evidence="1" id="KW-1133">Transmembrane helix</keyword>
<dbReference type="Gene3D" id="3.90.550.10">
    <property type="entry name" value="Spore Coat Polysaccharide Biosynthesis Protein SpsA, Chain A"/>
    <property type="match status" value="1"/>
</dbReference>
<proteinExistence type="predicted"/>
<keyword evidence="1" id="KW-0472">Membrane</keyword>
<feature type="domain" description="Glycosyltransferase 2-like" evidence="2">
    <location>
        <begin position="38"/>
        <end position="192"/>
    </location>
</feature>
<keyword evidence="3" id="KW-0808">Transferase</keyword>
<accession>A0A2S5D2V2</accession>
<evidence type="ECO:0000256" key="1">
    <source>
        <dbReference type="SAM" id="Phobius"/>
    </source>
</evidence>
<dbReference type="PANTHER" id="PTHR43646">
    <property type="entry name" value="GLYCOSYLTRANSFERASE"/>
    <property type="match status" value="1"/>
</dbReference>
<feature type="transmembrane region" description="Helical" evidence="1">
    <location>
        <begin position="6"/>
        <end position="25"/>
    </location>
</feature>
<comment type="caution">
    <text evidence="3">The sequence shown here is derived from an EMBL/GenBank/DDBJ whole genome shotgun (WGS) entry which is preliminary data.</text>
</comment>
<gene>
    <name evidence="3" type="primary">pgaC_1</name>
    <name evidence="3" type="ORF">LYSIN_02194</name>
</gene>
<evidence type="ECO:0000259" key="2">
    <source>
        <dbReference type="Pfam" id="PF00535"/>
    </source>
</evidence>
<feature type="transmembrane region" description="Helical" evidence="1">
    <location>
        <begin position="327"/>
        <end position="349"/>
    </location>
</feature>
<evidence type="ECO:0000313" key="3">
    <source>
        <dbReference type="EMBL" id="POZ57410.1"/>
    </source>
</evidence>
<dbReference type="GO" id="GO:0016757">
    <property type="term" value="F:glycosyltransferase activity"/>
    <property type="evidence" value="ECO:0007669"/>
    <property type="project" value="UniProtKB-KW"/>
</dbReference>
<dbReference type="PANTHER" id="PTHR43646:SF3">
    <property type="entry name" value="SLR1566 PROTEIN"/>
    <property type="match status" value="1"/>
</dbReference>